<gene>
    <name evidence="2" type="ORF">R3P38DRAFT_3255463</name>
</gene>
<feature type="compositionally biased region" description="Pro residues" evidence="1">
    <location>
        <begin position="153"/>
        <end position="164"/>
    </location>
</feature>
<evidence type="ECO:0000256" key="1">
    <source>
        <dbReference type="SAM" id="MobiDB-lite"/>
    </source>
</evidence>
<protein>
    <submittedName>
        <fullName evidence="2">Uncharacterized protein</fullName>
    </submittedName>
</protein>
<organism evidence="2 3">
    <name type="scientific">Favolaschia claudopus</name>
    <dbReference type="NCBI Taxonomy" id="2862362"/>
    <lineage>
        <taxon>Eukaryota</taxon>
        <taxon>Fungi</taxon>
        <taxon>Dikarya</taxon>
        <taxon>Basidiomycota</taxon>
        <taxon>Agaricomycotina</taxon>
        <taxon>Agaricomycetes</taxon>
        <taxon>Agaricomycetidae</taxon>
        <taxon>Agaricales</taxon>
        <taxon>Marasmiineae</taxon>
        <taxon>Mycenaceae</taxon>
        <taxon>Favolaschia</taxon>
    </lineage>
</organism>
<dbReference type="Proteomes" id="UP001362999">
    <property type="component" value="Unassembled WGS sequence"/>
</dbReference>
<accession>A0AAW0DLY7</accession>
<proteinExistence type="predicted"/>
<reference evidence="2 3" key="1">
    <citation type="journal article" date="2024" name="J Genomics">
        <title>Draft genome sequencing and assembly of Favolaschia claudopus CIRM-BRFM 2984 isolated from oak limbs.</title>
        <authorList>
            <person name="Navarro D."/>
            <person name="Drula E."/>
            <person name="Chaduli D."/>
            <person name="Cazenave R."/>
            <person name="Ahrendt S."/>
            <person name="Wang J."/>
            <person name="Lipzen A."/>
            <person name="Daum C."/>
            <person name="Barry K."/>
            <person name="Grigoriev I.V."/>
            <person name="Favel A."/>
            <person name="Rosso M.N."/>
            <person name="Martin F."/>
        </authorList>
    </citation>
    <scope>NUCLEOTIDE SEQUENCE [LARGE SCALE GENOMIC DNA]</scope>
    <source>
        <strain evidence="2 3">CIRM-BRFM 2984</strain>
    </source>
</reference>
<comment type="caution">
    <text evidence="2">The sequence shown here is derived from an EMBL/GenBank/DDBJ whole genome shotgun (WGS) entry which is preliminary data.</text>
</comment>
<keyword evidence="3" id="KW-1185">Reference proteome</keyword>
<evidence type="ECO:0000313" key="3">
    <source>
        <dbReference type="Proteomes" id="UP001362999"/>
    </source>
</evidence>
<feature type="region of interest" description="Disordered" evidence="1">
    <location>
        <begin position="149"/>
        <end position="169"/>
    </location>
</feature>
<name>A0AAW0DLY7_9AGAR</name>
<evidence type="ECO:0000313" key="2">
    <source>
        <dbReference type="EMBL" id="KAK7052262.1"/>
    </source>
</evidence>
<dbReference type="EMBL" id="JAWWNJ010000007">
    <property type="protein sequence ID" value="KAK7052262.1"/>
    <property type="molecule type" value="Genomic_DNA"/>
</dbReference>
<sequence>MAESSYAALSALGVPLTLEEYKTIFNGPLAELLTFLSQHLVGRQAAANVRTTLLLAQEAQAKSRLKQPATTRSRADKAVARLSAAKTSFEVFSKELEEIQKKTQTATTRLTTLQRELDTKRKTLLLLNVLKAKHQISVLRIEALTRDTKALKPPTPPQPLPTLPFPNSNTFITVPRTSHTRDKLADLHRLFLPPKPIHEPQERLKRAIARLLDTDVNHPDTKRVLEHCLEYLRNHSADTGDAGKRLDPRTLDAKAQSNRDKALKLQSLIDRYTALRLVCVDDLAKLSHKSTTALPALRQSLIEAAQAAKGHIDVLRKCIAVAAPDKPQEKFGSTSFASRIKEACGMHESATTATVLEHIERAIRQSHCREDLLRASTTALVIPPPPSLDIATLLATKAAHLRTTQAAHEREVDLLTRKAAKADAGLARAADVDAVIANWRKVVGVKSRD</sequence>
<dbReference type="AlphaFoldDB" id="A0AAW0DLY7"/>